<protein>
    <submittedName>
        <fullName evidence="2">Type II toxin-antitoxin system RelE/ParE family toxin</fullName>
    </submittedName>
</protein>
<sequence>MTRRRLVYLDGARLDLLDIVSAIAEASGSRGVASRFVAKLRQRCRTLADLPGIVGTLRPELGPDLRSTPHGNYLIFFRYVESRIEIVNVVYAGRDLERLFEVAAD</sequence>
<dbReference type="InterPro" id="IPR035093">
    <property type="entry name" value="RelE/ParE_toxin_dom_sf"/>
</dbReference>
<dbReference type="EMBL" id="VJWA01000001">
    <property type="protein sequence ID" value="TRW18180.1"/>
    <property type="molecule type" value="Genomic_DNA"/>
</dbReference>
<dbReference type="Gene3D" id="3.30.2310.20">
    <property type="entry name" value="RelE-like"/>
    <property type="match status" value="1"/>
</dbReference>
<accession>A0A552UJ24</accession>
<dbReference type="InterPro" id="IPR007712">
    <property type="entry name" value="RelE/ParE_toxin"/>
</dbReference>
<comment type="caution">
    <text evidence="2">The sequence shown here is derived from an EMBL/GenBank/DDBJ whole genome shotgun (WGS) entry which is preliminary data.</text>
</comment>
<dbReference type="OrthoDB" id="8369899at2"/>
<keyword evidence="3" id="KW-1185">Reference proteome</keyword>
<dbReference type="Proteomes" id="UP000317894">
    <property type="component" value="Unassembled WGS sequence"/>
</dbReference>
<organism evidence="2 3">
    <name type="scientific">Glacieibacterium frigidum</name>
    <dbReference type="NCBI Taxonomy" id="2593303"/>
    <lineage>
        <taxon>Bacteria</taxon>
        <taxon>Pseudomonadati</taxon>
        <taxon>Pseudomonadota</taxon>
        <taxon>Alphaproteobacteria</taxon>
        <taxon>Sphingomonadales</taxon>
        <taxon>Sphingosinicellaceae</taxon>
        <taxon>Glacieibacterium</taxon>
    </lineage>
</organism>
<dbReference type="Pfam" id="PF05016">
    <property type="entry name" value="ParE_toxin"/>
    <property type="match status" value="1"/>
</dbReference>
<proteinExistence type="predicted"/>
<name>A0A552UJ24_9SPHN</name>
<evidence type="ECO:0000313" key="2">
    <source>
        <dbReference type="EMBL" id="TRW18180.1"/>
    </source>
</evidence>
<reference evidence="2 3" key="1">
    <citation type="submission" date="2019-07" db="EMBL/GenBank/DDBJ databases">
        <title>Novel species isolated from glacier.</title>
        <authorList>
            <person name="Liu Q."/>
            <person name="Xin Y.-H."/>
        </authorList>
    </citation>
    <scope>NUCLEOTIDE SEQUENCE [LARGE SCALE GENOMIC DNA]</scope>
    <source>
        <strain evidence="2 3">LB1R16</strain>
    </source>
</reference>
<dbReference type="RefSeq" id="WP_144236873.1">
    <property type="nucleotide sequence ID" value="NZ_VJWA01000001.1"/>
</dbReference>
<evidence type="ECO:0000313" key="3">
    <source>
        <dbReference type="Proteomes" id="UP000317894"/>
    </source>
</evidence>
<dbReference type="AlphaFoldDB" id="A0A552UJ24"/>
<keyword evidence="1" id="KW-1277">Toxin-antitoxin system</keyword>
<evidence type="ECO:0000256" key="1">
    <source>
        <dbReference type="ARBA" id="ARBA00022649"/>
    </source>
</evidence>
<gene>
    <name evidence="2" type="ORF">FMM06_08775</name>
</gene>